<proteinExistence type="predicted"/>
<gene>
    <name evidence="2" type="ORF">BJ322DRAFT_1057633</name>
</gene>
<protein>
    <submittedName>
        <fullName evidence="2">MSF1-domain-containing protein</fullName>
    </submittedName>
</protein>
<accession>A0A9P6HFT9</accession>
<evidence type="ECO:0000313" key="3">
    <source>
        <dbReference type="Proteomes" id="UP000736335"/>
    </source>
</evidence>
<reference evidence="2" key="2">
    <citation type="submission" date="2020-11" db="EMBL/GenBank/DDBJ databases">
        <authorList>
            <consortium name="DOE Joint Genome Institute"/>
            <person name="Kuo A."/>
            <person name="Miyauchi S."/>
            <person name="Kiss E."/>
            <person name="Drula E."/>
            <person name="Kohler A."/>
            <person name="Sanchez-Garcia M."/>
            <person name="Andreopoulos B."/>
            <person name="Barry K.W."/>
            <person name="Bonito G."/>
            <person name="Buee M."/>
            <person name="Carver A."/>
            <person name="Chen C."/>
            <person name="Cichocki N."/>
            <person name="Clum A."/>
            <person name="Culley D."/>
            <person name="Crous P.W."/>
            <person name="Fauchery L."/>
            <person name="Girlanda M."/>
            <person name="Hayes R."/>
            <person name="Keri Z."/>
            <person name="Labutti K."/>
            <person name="Lipzen A."/>
            <person name="Lombard V."/>
            <person name="Magnuson J."/>
            <person name="Maillard F."/>
            <person name="Morin E."/>
            <person name="Murat C."/>
            <person name="Nolan M."/>
            <person name="Ohm R."/>
            <person name="Pangilinan J."/>
            <person name="Pereira M."/>
            <person name="Perotto S."/>
            <person name="Peter M."/>
            <person name="Riley R."/>
            <person name="Sitrit Y."/>
            <person name="Stielow B."/>
            <person name="Szollosi G."/>
            <person name="Zifcakova L."/>
            <person name="Stursova M."/>
            <person name="Spatafora J.W."/>
            <person name="Tedersoo L."/>
            <person name="Vaario L.-M."/>
            <person name="Yamada A."/>
            <person name="Yan M."/>
            <person name="Wang P."/>
            <person name="Xu J."/>
            <person name="Bruns T."/>
            <person name="Baldrian P."/>
            <person name="Vilgalys R."/>
            <person name="Henrissat B."/>
            <person name="Grigoriev I.V."/>
            <person name="Hibbett D."/>
            <person name="Nagy L.G."/>
            <person name="Martin F.M."/>
        </authorList>
    </citation>
    <scope>NUCLEOTIDE SEQUENCE</scope>
    <source>
        <strain evidence="2">UH-Tt-Lm1</strain>
    </source>
</reference>
<name>A0A9P6HFT9_9AGAM</name>
<dbReference type="Pfam" id="PF04707">
    <property type="entry name" value="PRELI"/>
    <property type="match status" value="1"/>
</dbReference>
<evidence type="ECO:0000259" key="1">
    <source>
        <dbReference type="PROSITE" id="PS50904"/>
    </source>
</evidence>
<dbReference type="GO" id="GO:0005758">
    <property type="term" value="C:mitochondrial intermembrane space"/>
    <property type="evidence" value="ECO:0007669"/>
    <property type="project" value="InterPro"/>
</dbReference>
<dbReference type="InterPro" id="IPR006797">
    <property type="entry name" value="PRELI/MSF1_dom"/>
</dbReference>
<reference evidence="2" key="1">
    <citation type="journal article" date="2020" name="Nat. Commun.">
        <title>Large-scale genome sequencing of mycorrhizal fungi provides insights into the early evolution of symbiotic traits.</title>
        <authorList>
            <person name="Miyauchi S."/>
            <person name="Kiss E."/>
            <person name="Kuo A."/>
            <person name="Drula E."/>
            <person name="Kohler A."/>
            <person name="Sanchez-Garcia M."/>
            <person name="Morin E."/>
            <person name="Andreopoulos B."/>
            <person name="Barry K.W."/>
            <person name="Bonito G."/>
            <person name="Buee M."/>
            <person name="Carver A."/>
            <person name="Chen C."/>
            <person name="Cichocki N."/>
            <person name="Clum A."/>
            <person name="Culley D."/>
            <person name="Crous P.W."/>
            <person name="Fauchery L."/>
            <person name="Girlanda M."/>
            <person name="Hayes R.D."/>
            <person name="Keri Z."/>
            <person name="LaButti K."/>
            <person name="Lipzen A."/>
            <person name="Lombard V."/>
            <person name="Magnuson J."/>
            <person name="Maillard F."/>
            <person name="Murat C."/>
            <person name="Nolan M."/>
            <person name="Ohm R.A."/>
            <person name="Pangilinan J."/>
            <person name="Pereira M.F."/>
            <person name="Perotto S."/>
            <person name="Peter M."/>
            <person name="Pfister S."/>
            <person name="Riley R."/>
            <person name="Sitrit Y."/>
            <person name="Stielow J.B."/>
            <person name="Szollosi G."/>
            <person name="Zifcakova L."/>
            <person name="Stursova M."/>
            <person name="Spatafora J.W."/>
            <person name="Tedersoo L."/>
            <person name="Vaario L.M."/>
            <person name="Yamada A."/>
            <person name="Yan M."/>
            <person name="Wang P."/>
            <person name="Xu J."/>
            <person name="Bruns T."/>
            <person name="Baldrian P."/>
            <person name="Vilgalys R."/>
            <person name="Dunand C."/>
            <person name="Henrissat B."/>
            <person name="Grigoriev I.V."/>
            <person name="Hibbett D."/>
            <person name="Nagy L.G."/>
            <person name="Martin F.M."/>
        </authorList>
    </citation>
    <scope>NUCLEOTIDE SEQUENCE</scope>
    <source>
        <strain evidence="2">UH-Tt-Lm1</strain>
    </source>
</reference>
<evidence type="ECO:0000313" key="2">
    <source>
        <dbReference type="EMBL" id="KAF9786043.1"/>
    </source>
</evidence>
<keyword evidence="3" id="KW-1185">Reference proteome</keyword>
<dbReference type="OrthoDB" id="407630at2759"/>
<dbReference type="PANTHER" id="PTHR11158">
    <property type="entry name" value="MSF1/PX19 RELATED"/>
    <property type="match status" value="1"/>
</dbReference>
<dbReference type="Proteomes" id="UP000736335">
    <property type="component" value="Unassembled WGS sequence"/>
</dbReference>
<comment type="caution">
    <text evidence="2">The sequence shown here is derived from an EMBL/GenBank/DDBJ whole genome shotgun (WGS) entry which is preliminary data.</text>
</comment>
<dbReference type="EMBL" id="WIUZ02000006">
    <property type="protein sequence ID" value="KAF9786043.1"/>
    <property type="molecule type" value="Genomic_DNA"/>
</dbReference>
<dbReference type="AlphaFoldDB" id="A0A9P6HFT9"/>
<dbReference type="PROSITE" id="PS50904">
    <property type="entry name" value="PRELI_MSF1"/>
    <property type="match status" value="1"/>
</dbReference>
<organism evidence="2 3">
    <name type="scientific">Thelephora terrestris</name>
    <dbReference type="NCBI Taxonomy" id="56493"/>
    <lineage>
        <taxon>Eukaryota</taxon>
        <taxon>Fungi</taxon>
        <taxon>Dikarya</taxon>
        <taxon>Basidiomycota</taxon>
        <taxon>Agaricomycotina</taxon>
        <taxon>Agaricomycetes</taxon>
        <taxon>Thelephorales</taxon>
        <taxon>Thelephoraceae</taxon>
        <taxon>Thelephora</taxon>
    </lineage>
</organism>
<dbReference type="InterPro" id="IPR037365">
    <property type="entry name" value="Slowmo/Ups"/>
</dbReference>
<feature type="domain" description="PRELI/MSF1" evidence="1">
    <location>
        <begin position="1"/>
        <end position="173"/>
    </location>
</feature>
<sequence length="179" mass="20274">MHFISTSFIYDHSWAHVVIGMWHKYPHPHCSHVKTIDTVDRSVDSKTGIIRTERIIGCKQKAPMWIVKLFGGSEDAFVREISFIDPSTQTASVTSVNLSLSQFATCLERIQYTPSSDGRTTFAQSAEIQTRMNMWRTAADKLENFMAERFKQNAHLGRAAFTDVLSTMWAVNKQQGALS</sequence>